<dbReference type="PANTHER" id="PTHR22617">
    <property type="entry name" value="CHEMOTAXIS SENSOR HISTIDINE KINASE-RELATED"/>
    <property type="match status" value="1"/>
</dbReference>
<gene>
    <name evidence="2" type="ORF">RASY3_12275</name>
</gene>
<feature type="domain" description="CheW-like" evidence="1">
    <location>
        <begin position="5"/>
        <end position="144"/>
    </location>
</feature>
<reference evidence="2 3" key="1">
    <citation type="submission" date="2013-06" db="EMBL/GenBank/DDBJ databases">
        <title>Rumen cellulosomics: divergent fiber-degrading strategies revealed by comparative genome-wide analysis of six Ruminococcal strains.</title>
        <authorList>
            <person name="Dassa B."/>
            <person name="Borovok I."/>
            <person name="Lamed R."/>
            <person name="Flint H."/>
            <person name="Yeoman C.J."/>
            <person name="White B."/>
            <person name="Bayer E.A."/>
        </authorList>
    </citation>
    <scope>NUCLEOTIDE SEQUENCE [LARGE SCALE GENOMIC DNA]</scope>
    <source>
        <strain evidence="2 3">SY3</strain>
    </source>
</reference>
<sequence length="157" mass="17841">MEESNNKYLIFTVDDKTFAMGFSDVRLIVPRQNASEVPDLPDYVDGTIVNDGVTITVIDLRKRFGYPRRMRTDRECIIICDTEKRLGLLCDNITGFVEKSQEEIQPPPDVNDEVNPRFISGTFLHEDKPCFIITPDLVIRPDDEEKFAAAADAAKDQ</sequence>
<dbReference type="OrthoDB" id="9794382at2"/>
<dbReference type="SUPFAM" id="SSF50341">
    <property type="entry name" value="CheW-like"/>
    <property type="match status" value="1"/>
</dbReference>
<dbReference type="GO" id="GO:0005829">
    <property type="term" value="C:cytosol"/>
    <property type="evidence" value="ECO:0007669"/>
    <property type="project" value="TreeGrafter"/>
</dbReference>
<accession>A0A011V0T0</accession>
<name>A0A011V0T0_RUMAL</name>
<dbReference type="RefSeq" id="WP_037288552.1">
    <property type="nucleotide sequence ID" value="NZ_JEOB01000003.1"/>
</dbReference>
<dbReference type="Pfam" id="PF01584">
    <property type="entry name" value="CheW"/>
    <property type="match status" value="1"/>
</dbReference>
<dbReference type="PANTHER" id="PTHR22617:SF23">
    <property type="entry name" value="CHEMOTAXIS PROTEIN CHEW"/>
    <property type="match status" value="1"/>
</dbReference>
<dbReference type="AlphaFoldDB" id="A0A011V0T0"/>
<dbReference type="InterPro" id="IPR036061">
    <property type="entry name" value="CheW-like_dom_sf"/>
</dbReference>
<protein>
    <submittedName>
        <fullName evidence="2">Chemotaxis protein CheW</fullName>
    </submittedName>
</protein>
<evidence type="ECO:0000313" key="3">
    <source>
        <dbReference type="Proteomes" id="UP000021369"/>
    </source>
</evidence>
<dbReference type="Proteomes" id="UP000021369">
    <property type="component" value="Unassembled WGS sequence"/>
</dbReference>
<dbReference type="InterPro" id="IPR002545">
    <property type="entry name" value="CheW-lke_dom"/>
</dbReference>
<dbReference type="PATRIC" id="fig|1341156.4.peg.2394"/>
<dbReference type="SMART" id="SM00260">
    <property type="entry name" value="CheW"/>
    <property type="match status" value="1"/>
</dbReference>
<dbReference type="GO" id="GO:0006935">
    <property type="term" value="P:chemotaxis"/>
    <property type="evidence" value="ECO:0007669"/>
    <property type="project" value="InterPro"/>
</dbReference>
<dbReference type="PROSITE" id="PS50851">
    <property type="entry name" value="CHEW"/>
    <property type="match status" value="1"/>
</dbReference>
<evidence type="ECO:0000313" key="2">
    <source>
        <dbReference type="EMBL" id="EXM39062.1"/>
    </source>
</evidence>
<proteinExistence type="predicted"/>
<organism evidence="2 3">
    <name type="scientific">Ruminococcus albus SY3</name>
    <dbReference type="NCBI Taxonomy" id="1341156"/>
    <lineage>
        <taxon>Bacteria</taxon>
        <taxon>Bacillati</taxon>
        <taxon>Bacillota</taxon>
        <taxon>Clostridia</taxon>
        <taxon>Eubacteriales</taxon>
        <taxon>Oscillospiraceae</taxon>
        <taxon>Ruminococcus</taxon>
    </lineage>
</organism>
<evidence type="ECO:0000259" key="1">
    <source>
        <dbReference type="PROSITE" id="PS50851"/>
    </source>
</evidence>
<dbReference type="Gene3D" id="2.30.30.40">
    <property type="entry name" value="SH3 Domains"/>
    <property type="match status" value="1"/>
</dbReference>
<dbReference type="GO" id="GO:0007165">
    <property type="term" value="P:signal transduction"/>
    <property type="evidence" value="ECO:0007669"/>
    <property type="project" value="InterPro"/>
</dbReference>
<dbReference type="EMBL" id="JEOB01000003">
    <property type="protein sequence ID" value="EXM39062.1"/>
    <property type="molecule type" value="Genomic_DNA"/>
</dbReference>
<comment type="caution">
    <text evidence="2">The sequence shown here is derived from an EMBL/GenBank/DDBJ whole genome shotgun (WGS) entry which is preliminary data.</text>
</comment>
<keyword evidence="3" id="KW-1185">Reference proteome</keyword>
<dbReference type="Gene3D" id="2.40.50.180">
    <property type="entry name" value="CheA-289, Domain 4"/>
    <property type="match status" value="1"/>
</dbReference>
<dbReference type="InterPro" id="IPR039315">
    <property type="entry name" value="CheW"/>
</dbReference>